<dbReference type="AlphaFoldDB" id="A0A3N4IPS1"/>
<dbReference type="EMBL" id="ML119650">
    <property type="protein sequence ID" value="RPA86190.1"/>
    <property type="molecule type" value="Genomic_DNA"/>
</dbReference>
<dbReference type="Proteomes" id="UP000275078">
    <property type="component" value="Unassembled WGS sequence"/>
</dbReference>
<organism evidence="1 2">
    <name type="scientific">Ascobolus immersus RN42</name>
    <dbReference type="NCBI Taxonomy" id="1160509"/>
    <lineage>
        <taxon>Eukaryota</taxon>
        <taxon>Fungi</taxon>
        <taxon>Dikarya</taxon>
        <taxon>Ascomycota</taxon>
        <taxon>Pezizomycotina</taxon>
        <taxon>Pezizomycetes</taxon>
        <taxon>Pezizales</taxon>
        <taxon>Ascobolaceae</taxon>
        <taxon>Ascobolus</taxon>
    </lineage>
</organism>
<dbReference type="PROSITE" id="PS51257">
    <property type="entry name" value="PROKAR_LIPOPROTEIN"/>
    <property type="match status" value="1"/>
</dbReference>
<proteinExistence type="predicted"/>
<sequence>MSKISATANVLTVGCYVGSIGGSWRGYPAGSDAYKYVHILPTYVSSLQSLTQPP</sequence>
<reference evidence="1 2" key="1">
    <citation type="journal article" date="2018" name="Nat. Ecol. Evol.">
        <title>Pezizomycetes genomes reveal the molecular basis of ectomycorrhizal truffle lifestyle.</title>
        <authorList>
            <person name="Murat C."/>
            <person name="Payen T."/>
            <person name="Noel B."/>
            <person name="Kuo A."/>
            <person name="Morin E."/>
            <person name="Chen J."/>
            <person name="Kohler A."/>
            <person name="Krizsan K."/>
            <person name="Balestrini R."/>
            <person name="Da Silva C."/>
            <person name="Montanini B."/>
            <person name="Hainaut M."/>
            <person name="Levati E."/>
            <person name="Barry K.W."/>
            <person name="Belfiori B."/>
            <person name="Cichocki N."/>
            <person name="Clum A."/>
            <person name="Dockter R.B."/>
            <person name="Fauchery L."/>
            <person name="Guy J."/>
            <person name="Iotti M."/>
            <person name="Le Tacon F."/>
            <person name="Lindquist E.A."/>
            <person name="Lipzen A."/>
            <person name="Malagnac F."/>
            <person name="Mello A."/>
            <person name="Molinier V."/>
            <person name="Miyauchi S."/>
            <person name="Poulain J."/>
            <person name="Riccioni C."/>
            <person name="Rubini A."/>
            <person name="Sitrit Y."/>
            <person name="Splivallo R."/>
            <person name="Traeger S."/>
            <person name="Wang M."/>
            <person name="Zifcakova L."/>
            <person name="Wipf D."/>
            <person name="Zambonelli A."/>
            <person name="Paolocci F."/>
            <person name="Nowrousian M."/>
            <person name="Ottonello S."/>
            <person name="Baldrian P."/>
            <person name="Spatafora J.W."/>
            <person name="Henrissat B."/>
            <person name="Nagy L.G."/>
            <person name="Aury J.M."/>
            <person name="Wincker P."/>
            <person name="Grigoriev I.V."/>
            <person name="Bonfante P."/>
            <person name="Martin F.M."/>
        </authorList>
    </citation>
    <scope>NUCLEOTIDE SEQUENCE [LARGE SCALE GENOMIC DNA]</scope>
    <source>
        <strain evidence="1 2">RN42</strain>
    </source>
</reference>
<keyword evidence="2" id="KW-1185">Reference proteome</keyword>
<name>A0A3N4IPS1_ASCIM</name>
<accession>A0A3N4IPS1</accession>
<evidence type="ECO:0000313" key="1">
    <source>
        <dbReference type="EMBL" id="RPA86190.1"/>
    </source>
</evidence>
<protein>
    <submittedName>
        <fullName evidence="1">Uncharacterized protein</fullName>
    </submittedName>
</protein>
<gene>
    <name evidence="1" type="ORF">BJ508DRAFT_411384</name>
</gene>
<evidence type="ECO:0000313" key="2">
    <source>
        <dbReference type="Proteomes" id="UP000275078"/>
    </source>
</evidence>